<dbReference type="EMBL" id="JAEPWM010000007">
    <property type="protein sequence ID" value="MBK6007837.1"/>
    <property type="molecule type" value="Genomic_DNA"/>
</dbReference>
<evidence type="ECO:0000259" key="6">
    <source>
        <dbReference type="Pfam" id="PF13458"/>
    </source>
</evidence>
<dbReference type="PANTHER" id="PTHR30483:SF6">
    <property type="entry name" value="PERIPLASMIC BINDING PROTEIN OF ABC TRANSPORTER FOR NATURAL AMINO ACIDS"/>
    <property type="match status" value="1"/>
</dbReference>
<proteinExistence type="inferred from homology"/>
<evidence type="ECO:0000256" key="2">
    <source>
        <dbReference type="ARBA" id="ARBA00022448"/>
    </source>
</evidence>
<dbReference type="InterPro" id="IPR000709">
    <property type="entry name" value="Leu_Ile_Val-bd"/>
</dbReference>
<dbReference type="Proteomes" id="UP000630528">
    <property type="component" value="Unassembled WGS sequence"/>
</dbReference>
<sequence length="399" mass="43006">MQQHLARRRALSRAATAALLSLALAATAHAADRVKVGFVSTLSGPSSALGIDIRDGFMLAVKLHGGKLGGLPAEVLVSDDQFKPDVGRQLFERDVKRDKVDFMTGVVFSNIMLAALPEAIDNNVIYISPNAAPSSIAGKDCNPLFFAASWPNDAYHEAAGVFANQRSLKSVYLLAPNYQAGKDSLSGFKRTFKGQVIGEGYTKLGQLDYAAELAEIRAAKPQAVYVFLPGGMGINFIKQFVGAGLGKDMMLLLPGFSADQDVISAVGAPMAGLFNTAHWSPDLDNPANRKFVAEFQKEYGRVPTLYASQGYDTALLIDAAVRDVKGHVEDRQAVRAALKAAHFDSVRGPFKFNNNQYPIQNYYVRTIGSDGKGGLVNKSFSEPILRAHGDAYAQQCPMK</sequence>
<keyword evidence="8" id="KW-1185">Reference proteome</keyword>
<evidence type="ECO:0000256" key="3">
    <source>
        <dbReference type="ARBA" id="ARBA00022729"/>
    </source>
</evidence>
<accession>A0A934TW63</accession>
<feature type="signal peptide" evidence="5">
    <location>
        <begin position="1"/>
        <end position="30"/>
    </location>
</feature>
<dbReference type="InterPro" id="IPR006311">
    <property type="entry name" value="TAT_signal"/>
</dbReference>
<dbReference type="AlphaFoldDB" id="A0A934TW63"/>
<dbReference type="Pfam" id="PF13458">
    <property type="entry name" value="Peripla_BP_6"/>
    <property type="match status" value="1"/>
</dbReference>
<dbReference type="PANTHER" id="PTHR30483">
    <property type="entry name" value="LEUCINE-SPECIFIC-BINDING PROTEIN"/>
    <property type="match status" value="1"/>
</dbReference>
<organism evidence="7 8">
    <name type="scientific">Ramlibacter ginsenosidimutans</name>
    <dbReference type="NCBI Taxonomy" id="502333"/>
    <lineage>
        <taxon>Bacteria</taxon>
        <taxon>Pseudomonadati</taxon>
        <taxon>Pseudomonadota</taxon>
        <taxon>Betaproteobacteria</taxon>
        <taxon>Burkholderiales</taxon>
        <taxon>Comamonadaceae</taxon>
        <taxon>Ramlibacter</taxon>
    </lineage>
</organism>
<protein>
    <submittedName>
        <fullName evidence="7">ABC transporter substrate-binding protein</fullName>
    </submittedName>
</protein>
<name>A0A934TW63_9BURK</name>
<dbReference type="Gene3D" id="3.40.50.2300">
    <property type="match status" value="2"/>
</dbReference>
<dbReference type="GO" id="GO:0006865">
    <property type="term" value="P:amino acid transport"/>
    <property type="evidence" value="ECO:0007669"/>
    <property type="project" value="UniProtKB-KW"/>
</dbReference>
<gene>
    <name evidence="7" type="ORF">JJB11_17185</name>
</gene>
<keyword evidence="3 5" id="KW-0732">Signal</keyword>
<dbReference type="InterPro" id="IPR028082">
    <property type="entry name" value="Peripla_BP_I"/>
</dbReference>
<keyword evidence="2" id="KW-0813">Transport</keyword>
<evidence type="ECO:0000313" key="7">
    <source>
        <dbReference type="EMBL" id="MBK6007837.1"/>
    </source>
</evidence>
<dbReference type="PRINTS" id="PR00337">
    <property type="entry name" value="LEUILEVALBP"/>
</dbReference>
<dbReference type="InterPro" id="IPR051010">
    <property type="entry name" value="BCAA_transport"/>
</dbReference>
<dbReference type="RefSeq" id="WP_201174085.1">
    <property type="nucleotide sequence ID" value="NZ_JAEPWM010000007.1"/>
</dbReference>
<dbReference type="CDD" id="cd06359">
    <property type="entry name" value="PBP1_Nba-like"/>
    <property type="match status" value="1"/>
</dbReference>
<dbReference type="SUPFAM" id="SSF53822">
    <property type="entry name" value="Periplasmic binding protein-like I"/>
    <property type="match status" value="1"/>
</dbReference>
<evidence type="ECO:0000256" key="5">
    <source>
        <dbReference type="SAM" id="SignalP"/>
    </source>
</evidence>
<keyword evidence="4" id="KW-0029">Amino-acid transport</keyword>
<feature type="domain" description="Leucine-binding protein" evidence="6">
    <location>
        <begin position="34"/>
        <end position="372"/>
    </location>
</feature>
<evidence type="ECO:0000256" key="4">
    <source>
        <dbReference type="ARBA" id="ARBA00022970"/>
    </source>
</evidence>
<comment type="similarity">
    <text evidence="1">Belongs to the leucine-binding protein family.</text>
</comment>
<feature type="chain" id="PRO_5037896118" evidence="5">
    <location>
        <begin position="31"/>
        <end position="399"/>
    </location>
</feature>
<reference evidence="7" key="1">
    <citation type="journal article" date="2012" name="J. Microbiol. Biotechnol.">
        <title>Ramlibacter ginsenosidimutans sp. nov., with ginsenoside-converting activity.</title>
        <authorList>
            <person name="Wang L."/>
            <person name="An D.S."/>
            <person name="Kim S.G."/>
            <person name="Jin F.X."/>
            <person name="Kim S.C."/>
            <person name="Lee S.T."/>
            <person name="Im W.T."/>
        </authorList>
    </citation>
    <scope>NUCLEOTIDE SEQUENCE</scope>
    <source>
        <strain evidence="7">KACC 17527</strain>
    </source>
</reference>
<evidence type="ECO:0000256" key="1">
    <source>
        <dbReference type="ARBA" id="ARBA00010062"/>
    </source>
</evidence>
<dbReference type="PROSITE" id="PS51318">
    <property type="entry name" value="TAT"/>
    <property type="match status" value="1"/>
</dbReference>
<dbReference type="InterPro" id="IPR028081">
    <property type="entry name" value="Leu-bd"/>
</dbReference>
<comment type="caution">
    <text evidence="7">The sequence shown here is derived from an EMBL/GenBank/DDBJ whole genome shotgun (WGS) entry which is preliminary data.</text>
</comment>
<reference evidence="7" key="2">
    <citation type="submission" date="2021-01" db="EMBL/GenBank/DDBJ databases">
        <authorList>
            <person name="Kang M."/>
        </authorList>
    </citation>
    <scope>NUCLEOTIDE SEQUENCE</scope>
    <source>
        <strain evidence="7">KACC 17527</strain>
    </source>
</reference>
<evidence type="ECO:0000313" key="8">
    <source>
        <dbReference type="Proteomes" id="UP000630528"/>
    </source>
</evidence>